<dbReference type="InterPro" id="IPR040764">
    <property type="entry name" value="CvfB_WH"/>
</dbReference>
<dbReference type="KEGG" id="cate:C2869_16480"/>
<reference evidence="3 4" key="1">
    <citation type="submission" date="2018-01" db="EMBL/GenBank/DDBJ databases">
        <title>Genome sequence of a Cantenovulum-like bacteria.</title>
        <authorList>
            <person name="Tan W.R."/>
            <person name="Lau N.-S."/>
            <person name="Go F."/>
            <person name="Amirul A.-A.A."/>
        </authorList>
    </citation>
    <scope>NUCLEOTIDE SEQUENCE [LARGE SCALE GENOMIC DNA]</scope>
    <source>
        <strain evidence="3 4">CCB-QB4</strain>
    </source>
</reference>
<accession>A0A2S0VUM3</accession>
<sequence>MAKIGVFNTLKAIRQVEFGFFLDGGDEGDILLPNRYVPKDLQIDDEIEVFLYLDSEDRVVATTQKPLAKLKECAYLECVDVNKIGAFLNWGLAKDLMVPYSEQKKRMEPGQRYLVYLYLDKVDQRITATAKVNKYLTDSGASLKANQEVDLLVGEKTDLGYKCVVNNFCWGMIFYSDAKDKNLRLGQKLKAYVKRVREDGRVDLSFNKHGFESLGPLAEKILAILKDNKGYMAISDKSSPELIKKVFGCSKREFKMAIGSLYKNRQILLDKQSIRLADK</sequence>
<dbReference type="Proteomes" id="UP000244441">
    <property type="component" value="Chromosome"/>
</dbReference>
<dbReference type="Gene3D" id="2.40.50.140">
    <property type="entry name" value="Nucleic acid-binding proteins"/>
    <property type="match status" value="3"/>
</dbReference>
<dbReference type="OrthoDB" id="9801597at2"/>
<dbReference type="InterPro" id="IPR036388">
    <property type="entry name" value="WH-like_DNA-bd_sf"/>
</dbReference>
<name>A0A2S0VUM3_9ALTE</name>
<feature type="domain" description="S1 motif" evidence="2">
    <location>
        <begin position="3"/>
        <end position="64"/>
    </location>
</feature>
<protein>
    <submittedName>
        <fullName evidence="3">GntR family transcriptional regulator</fullName>
    </submittedName>
</protein>
<dbReference type="PIRSF" id="PIRSF012524">
    <property type="entry name" value="YitL_S1"/>
    <property type="match status" value="1"/>
</dbReference>
<dbReference type="GO" id="GO:0003676">
    <property type="term" value="F:nucleic acid binding"/>
    <property type="evidence" value="ECO:0007669"/>
    <property type="project" value="InterPro"/>
</dbReference>
<evidence type="ECO:0000313" key="3">
    <source>
        <dbReference type="EMBL" id="AWB67921.1"/>
    </source>
</evidence>
<dbReference type="AlphaFoldDB" id="A0A2S0VUM3"/>
<dbReference type="InterPro" id="IPR039566">
    <property type="entry name" value="CvfB_S1_st"/>
</dbReference>
<comment type="similarity">
    <text evidence="1">Belongs to the CvfB family.</text>
</comment>
<dbReference type="InterPro" id="IPR014464">
    <property type="entry name" value="CvfB_fam"/>
</dbReference>
<dbReference type="SMART" id="SM00316">
    <property type="entry name" value="S1"/>
    <property type="match status" value="2"/>
</dbReference>
<dbReference type="Pfam" id="PF13509">
    <property type="entry name" value="S1_2"/>
    <property type="match status" value="2"/>
</dbReference>
<evidence type="ECO:0000313" key="4">
    <source>
        <dbReference type="Proteomes" id="UP000244441"/>
    </source>
</evidence>
<dbReference type="RefSeq" id="WP_108603987.1">
    <property type="nucleotide sequence ID" value="NZ_CP026604.1"/>
</dbReference>
<evidence type="ECO:0000256" key="1">
    <source>
        <dbReference type="PIRNR" id="PIRNR012524"/>
    </source>
</evidence>
<proteinExistence type="inferred from homology"/>
<dbReference type="PANTHER" id="PTHR37296:SF1">
    <property type="entry name" value="CONSERVED VIRULENCE FACTOR B"/>
    <property type="match status" value="1"/>
</dbReference>
<dbReference type="EMBL" id="CP026604">
    <property type="protein sequence ID" value="AWB67921.1"/>
    <property type="molecule type" value="Genomic_DNA"/>
</dbReference>
<gene>
    <name evidence="3" type="ORF">C2869_16480</name>
</gene>
<keyword evidence="4" id="KW-1185">Reference proteome</keyword>
<dbReference type="InterPro" id="IPR012340">
    <property type="entry name" value="NA-bd_OB-fold"/>
</dbReference>
<evidence type="ECO:0000259" key="2">
    <source>
        <dbReference type="SMART" id="SM00316"/>
    </source>
</evidence>
<dbReference type="PANTHER" id="PTHR37296">
    <property type="entry name" value="CONSERVED VIRULENCE FACTOR B"/>
    <property type="match status" value="1"/>
</dbReference>
<organism evidence="3 4">
    <name type="scientific">Saccharobesus litoralis</name>
    <dbReference type="NCBI Taxonomy" id="2172099"/>
    <lineage>
        <taxon>Bacteria</taxon>
        <taxon>Pseudomonadati</taxon>
        <taxon>Pseudomonadota</taxon>
        <taxon>Gammaproteobacteria</taxon>
        <taxon>Alteromonadales</taxon>
        <taxon>Alteromonadaceae</taxon>
        <taxon>Saccharobesus</taxon>
    </lineage>
</organism>
<feature type="domain" description="S1 motif" evidence="2">
    <location>
        <begin position="144"/>
        <end position="207"/>
    </location>
</feature>
<dbReference type="InterPro" id="IPR003029">
    <property type="entry name" value="S1_domain"/>
</dbReference>
<dbReference type="Gene3D" id="1.10.10.10">
    <property type="entry name" value="Winged helix-like DNA-binding domain superfamily/Winged helix DNA-binding domain"/>
    <property type="match status" value="1"/>
</dbReference>
<dbReference type="Pfam" id="PF17783">
    <property type="entry name" value="WHD_CvfB"/>
    <property type="match status" value="1"/>
</dbReference>